<comment type="similarity">
    <text evidence="1">Belongs to the LEA type SMP family.</text>
</comment>
<feature type="domain" description="SMP" evidence="4">
    <location>
        <begin position="28"/>
        <end position="80"/>
    </location>
</feature>
<dbReference type="Pfam" id="PF04927">
    <property type="entry name" value="SMP"/>
    <property type="match status" value="3"/>
</dbReference>
<evidence type="ECO:0000256" key="2">
    <source>
        <dbReference type="ARBA" id="ARBA00022737"/>
    </source>
</evidence>
<dbReference type="PANTHER" id="PTHR31174">
    <property type="entry name" value="SEED MATURATION FAMILY PROTEIN"/>
    <property type="match status" value="1"/>
</dbReference>
<keyword evidence="2" id="KW-0677">Repeat</keyword>
<evidence type="ECO:0000259" key="4">
    <source>
        <dbReference type="Pfam" id="PF04927"/>
    </source>
</evidence>
<feature type="region of interest" description="Disordered" evidence="3">
    <location>
        <begin position="1"/>
        <end position="24"/>
    </location>
</feature>
<feature type="domain" description="SMP" evidence="4">
    <location>
        <begin position="137"/>
        <end position="190"/>
    </location>
</feature>
<proteinExistence type="inferred from homology"/>
<gene>
    <name evidence="5" type="ORF">OsJ_21239</name>
</gene>
<evidence type="ECO:0000256" key="3">
    <source>
        <dbReference type="SAM" id="MobiDB-lite"/>
    </source>
</evidence>
<protein>
    <recommendedName>
        <fullName evidence="4">SMP domain-containing protein</fullName>
    </recommendedName>
</protein>
<reference evidence="5" key="2">
    <citation type="submission" date="2008-12" db="EMBL/GenBank/DDBJ databases">
        <title>Improved gene annotation of the rice (Oryza sativa) genomes.</title>
        <authorList>
            <person name="Wang J."/>
            <person name="Li R."/>
            <person name="Fan W."/>
            <person name="Huang Q."/>
            <person name="Zhang J."/>
            <person name="Zhou Y."/>
            <person name="Hu Y."/>
            <person name="Zi S."/>
            <person name="Li J."/>
            <person name="Ni P."/>
            <person name="Zheng H."/>
            <person name="Zhang Y."/>
            <person name="Zhao M."/>
            <person name="Hao Q."/>
            <person name="McDermott J."/>
            <person name="Samudrala R."/>
            <person name="Kristiansen K."/>
            <person name="Wong G.K.-S."/>
        </authorList>
    </citation>
    <scope>NUCLEOTIDE SEQUENCE</scope>
</reference>
<dbReference type="PANTHER" id="PTHR31174:SF20">
    <property type="entry name" value="OS06G0341300 PROTEIN"/>
    <property type="match status" value="1"/>
</dbReference>
<dbReference type="EMBL" id="CM000143">
    <property type="protein sequence ID" value="EEE65653.1"/>
    <property type="molecule type" value="Genomic_DNA"/>
</dbReference>
<evidence type="ECO:0000256" key="1">
    <source>
        <dbReference type="ARBA" id="ARBA00010733"/>
    </source>
</evidence>
<name>B9FT42_ORYSJ</name>
<dbReference type="Proteomes" id="UP000007752">
    <property type="component" value="Chromosome 6"/>
</dbReference>
<dbReference type="AlphaFoldDB" id="B9FT42"/>
<evidence type="ECO:0000313" key="5">
    <source>
        <dbReference type="EMBL" id="EEE65653.1"/>
    </source>
</evidence>
<accession>B9FT42</accession>
<dbReference type="InterPro" id="IPR042971">
    <property type="entry name" value="LEA_SMP"/>
</dbReference>
<feature type="domain" description="SMP" evidence="4">
    <location>
        <begin position="204"/>
        <end position="254"/>
    </location>
</feature>
<feature type="region of interest" description="Disordered" evidence="3">
    <location>
        <begin position="174"/>
        <end position="200"/>
    </location>
</feature>
<reference evidence="5" key="1">
    <citation type="journal article" date="2005" name="PLoS Biol.">
        <title>The genomes of Oryza sativa: a history of duplications.</title>
        <authorList>
            <person name="Yu J."/>
            <person name="Wang J."/>
            <person name="Lin W."/>
            <person name="Li S."/>
            <person name="Li H."/>
            <person name="Zhou J."/>
            <person name="Ni P."/>
            <person name="Dong W."/>
            <person name="Hu S."/>
            <person name="Zeng C."/>
            <person name="Zhang J."/>
            <person name="Zhang Y."/>
            <person name="Li R."/>
            <person name="Xu Z."/>
            <person name="Li S."/>
            <person name="Li X."/>
            <person name="Zheng H."/>
            <person name="Cong L."/>
            <person name="Lin L."/>
            <person name="Yin J."/>
            <person name="Geng J."/>
            <person name="Li G."/>
            <person name="Shi J."/>
            <person name="Liu J."/>
            <person name="Lv H."/>
            <person name="Li J."/>
            <person name="Wang J."/>
            <person name="Deng Y."/>
            <person name="Ran L."/>
            <person name="Shi X."/>
            <person name="Wang X."/>
            <person name="Wu Q."/>
            <person name="Li C."/>
            <person name="Ren X."/>
            <person name="Wang J."/>
            <person name="Wang X."/>
            <person name="Li D."/>
            <person name="Liu D."/>
            <person name="Zhang X."/>
            <person name="Ji Z."/>
            <person name="Zhao W."/>
            <person name="Sun Y."/>
            <person name="Zhang Z."/>
            <person name="Bao J."/>
            <person name="Han Y."/>
            <person name="Dong L."/>
            <person name="Ji J."/>
            <person name="Chen P."/>
            <person name="Wu S."/>
            <person name="Liu J."/>
            <person name="Xiao Y."/>
            <person name="Bu D."/>
            <person name="Tan J."/>
            <person name="Yang L."/>
            <person name="Ye C."/>
            <person name="Zhang J."/>
            <person name="Xu J."/>
            <person name="Zhou Y."/>
            <person name="Yu Y."/>
            <person name="Zhang B."/>
            <person name="Zhuang S."/>
            <person name="Wei H."/>
            <person name="Liu B."/>
            <person name="Lei M."/>
            <person name="Yu H."/>
            <person name="Li Y."/>
            <person name="Xu H."/>
            <person name="Wei S."/>
            <person name="He X."/>
            <person name="Fang L."/>
            <person name="Zhang Z."/>
            <person name="Zhang Y."/>
            <person name="Huang X."/>
            <person name="Su Z."/>
            <person name="Tong W."/>
            <person name="Li J."/>
            <person name="Tong Z."/>
            <person name="Li S."/>
            <person name="Ye J."/>
            <person name="Wang L."/>
            <person name="Fang L."/>
            <person name="Lei T."/>
            <person name="Chen C."/>
            <person name="Chen H."/>
            <person name="Xu Z."/>
            <person name="Li H."/>
            <person name="Huang H."/>
            <person name="Zhang F."/>
            <person name="Xu H."/>
            <person name="Li N."/>
            <person name="Zhao C."/>
            <person name="Li S."/>
            <person name="Dong L."/>
            <person name="Huang Y."/>
            <person name="Li L."/>
            <person name="Xi Y."/>
            <person name="Qi Q."/>
            <person name="Li W."/>
            <person name="Zhang B."/>
            <person name="Hu W."/>
            <person name="Zhang Y."/>
            <person name="Tian X."/>
            <person name="Jiao Y."/>
            <person name="Liang X."/>
            <person name="Jin J."/>
            <person name="Gao L."/>
            <person name="Zheng W."/>
            <person name="Hao B."/>
            <person name="Liu S."/>
            <person name="Wang W."/>
            <person name="Yuan L."/>
            <person name="Cao M."/>
            <person name="McDermott J."/>
            <person name="Samudrala R."/>
            <person name="Wang J."/>
            <person name="Wong G.K."/>
            <person name="Yang H."/>
        </authorList>
    </citation>
    <scope>NUCLEOTIDE SEQUENCE [LARGE SCALE GENOMIC DNA]</scope>
</reference>
<dbReference type="InterPro" id="IPR007011">
    <property type="entry name" value="LEA_SMP_dom"/>
</dbReference>
<sequence length="263" mass="26563">MAQPQPQRMEDQLQSQAQGQGQGQTEAIKYGHVFAVTGELAGQPIAPRDAAAMRSAEESDIGGGYSAGVAMETAAAYNQAVAAVRPGQASDAATNQGIAVTQTSVPGGRIITEFVAGQVVGQYSVADQAVEQDATKITVGEALEATALAAGERPVDRTDVEAIRAAEMAAQGSDVTMPGGLADQGQAAARSKADADRDDDKITDATAKLAGDKVAGAEDAAKVVQAETYSDAAARTRAGGVGAAVSTAARLNQADDDADDDAE</sequence>
<organism evidence="5">
    <name type="scientific">Oryza sativa subsp. japonica</name>
    <name type="common">Rice</name>
    <dbReference type="NCBI Taxonomy" id="39947"/>
    <lineage>
        <taxon>Eukaryota</taxon>
        <taxon>Viridiplantae</taxon>
        <taxon>Streptophyta</taxon>
        <taxon>Embryophyta</taxon>
        <taxon>Tracheophyta</taxon>
        <taxon>Spermatophyta</taxon>
        <taxon>Magnoliopsida</taxon>
        <taxon>Liliopsida</taxon>
        <taxon>Poales</taxon>
        <taxon>Poaceae</taxon>
        <taxon>BOP clade</taxon>
        <taxon>Oryzoideae</taxon>
        <taxon>Oryzeae</taxon>
        <taxon>Oryzinae</taxon>
        <taxon>Oryza</taxon>
        <taxon>Oryza sativa</taxon>
    </lineage>
</organism>
<feature type="compositionally biased region" description="Basic and acidic residues" evidence="3">
    <location>
        <begin position="191"/>
        <end position="200"/>
    </location>
</feature>